<reference evidence="2 3" key="1">
    <citation type="submission" date="2024-08" db="EMBL/GenBank/DDBJ databases">
        <authorList>
            <person name="Arias E."/>
        </authorList>
    </citation>
    <scope>NUCLEOTIDE SEQUENCE [LARGE SCALE GENOMIC DNA]</scope>
    <source>
        <strain evidence="2 3">FAM 25317</strain>
    </source>
</reference>
<dbReference type="Proteomes" id="UP001625389">
    <property type="component" value="Unassembled WGS sequence"/>
</dbReference>
<feature type="transmembrane region" description="Helical" evidence="1">
    <location>
        <begin position="12"/>
        <end position="29"/>
    </location>
</feature>
<feature type="transmembrane region" description="Helical" evidence="1">
    <location>
        <begin position="309"/>
        <end position="329"/>
    </location>
</feature>
<comment type="caution">
    <text evidence="2">The sequence shown here is derived from an EMBL/GenBank/DDBJ whole genome shotgun (WGS) entry which is preliminary data.</text>
</comment>
<keyword evidence="1" id="KW-0812">Transmembrane</keyword>
<dbReference type="InterPro" id="IPR025686">
    <property type="entry name" value="Glucos_trans_II"/>
</dbReference>
<feature type="transmembrane region" description="Helical" evidence="1">
    <location>
        <begin position="364"/>
        <end position="386"/>
    </location>
</feature>
<feature type="transmembrane region" description="Helical" evidence="1">
    <location>
        <begin position="341"/>
        <end position="357"/>
    </location>
</feature>
<dbReference type="EMBL" id="JBGQPK010000005">
    <property type="protein sequence ID" value="MFL2028508.1"/>
    <property type="molecule type" value="Genomic_DNA"/>
</dbReference>
<keyword evidence="3" id="KW-1185">Reference proteome</keyword>
<gene>
    <name evidence="2" type="ORF">ACEN34_02635</name>
</gene>
<accession>A0ABW8U9Z4</accession>
<keyword evidence="1" id="KW-1133">Transmembrane helix</keyword>
<protein>
    <submittedName>
        <fullName evidence="2">Glucosyltransferase domain-containing protein</fullName>
    </submittedName>
</protein>
<evidence type="ECO:0000256" key="1">
    <source>
        <dbReference type="SAM" id="Phobius"/>
    </source>
</evidence>
<dbReference type="RefSeq" id="WP_125548974.1">
    <property type="nucleotide sequence ID" value="NZ_JBGQPK010000005.1"/>
</dbReference>
<sequence length="509" mass="58437">MFRNIKRFSKSNSLLIVYTLFVGIVVYGIKMFNTNYAMDTIQLMTNYSETLRHWIAIDRPGMVLLKRLLFGGYTNVYLLNVLSFACLILTSLMICYLVYRVLGEHYSTTKIFIIPSLFITSQLFVYQYYFVLQNFEFSLMMIVTTLSVILTFQTTRNFTIQNLFATACLIFALTVYQSFILYYVALVSFVSLLIIYRNQIGDSIVSIRNLLKLVTPYIMILFTSLIGYFVLNKVIQNYYNVPASSYLRDQSLWGTMPFKTVLLHLLGGLKVVIFPAKGDLIYNYLLLVSLILSLFVLIIQYLRHLKSKLSFFIALCTLFLSIFIMIFVAGKAPNARTLVPVYPFVVAIVVFVDSLYFTKRIGKIVLIGITAFYTFSQVNLTTNLLFADQMKYEEDQRKIERITTSIDNLGLNHPENYKLMFVGVWPSQSSLILTSDMLGLSMFQFGQFTGDSYASTINILKIMQTMGIQYQAMTHDEFLNLEPNADNMPEYPAKGSIKVVDNTIIVKLK</sequence>
<organism evidence="2 3">
    <name type="scientific">Loigolactobacillus zhaoyuanensis</name>
    <dbReference type="NCBI Taxonomy" id="2486017"/>
    <lineage>
        <taxon>Bacteria</taxon>
        <taxon>Bacillati</taxon>
        <taxon>Bacillota</taxon>
        <taxon>Bacilli</taxon>
        <taxon>Lactobacillales</taxon>
        <taxon>Lactobacillaceae</taxon>
        <taxon>Loigolactobacillus</taxon>
    </lineage>
</organism>
<feature type="transmembrane region" description="Helical" evidence="1">
    <location>
        <begin position="280"/>
        <end position="302"/>
    </location>
</feature>
<evidence type="ECO:0000313" key="2">
    <source>
        <dbReference type="EMBL" id="MFL2028508.1"/>
    </source>
</evidence>
<dbReference type="Pfam" id="PF14264">
    <property type="entry name" value="Glucos_trans_II"/>
    <property type="match status" value="1"/>
</dbReference>
<feature type="transmembrane region" description="Helical" evidence="1">
    <location>
        <begin position="111"/>
        <end position="129"/>
    </location>
</feature>
<feature type="transmembrane region" description="Helical" evidence="1">
    <location>
        <begin position="214"/>
        <end position="231"/>
    </location>
</feature>
<proteinExistence type="predicted"/>
<keyword evidence="1" id="KW-0472">Membrane</keyword>
<feature type="transmembrane region" description="Helical" evidence="1">
    <location>
        <begin position="77"/>
        <end position="99"/>
    </location>
</feature>
<feature type="transmembrane region" description="Helical" evidence="1">
    <location>
        <begin position="164"/>
        <end position="194"/>
    </location>
</feature>
<name>A0ABW8U9Z4_9LACO</name>
<evidence type="ECO:0000313" key="3">
    <source>
        <dbReference type="Proteomes" id="UP001625389"/>
    </source>
</evidence>